<keyword evidence="2" id="KW-1133">Transmembrane helix</keyword>
<proteinExistence type="predicted"/>
<feature type="chain" id="PRO_5044022893" evidence="3">
    <location>
        <begin position="20"/>
        <end position="831"/>
    </location>
</feature>
<dbReference type="GO" id="GO:0005509">
    <property type="term" value="F:calcium ion binding"/>
    <property type="evidence" value="ECO:0007669"/>
    <property type="project" value="InterPro"/>
</dbReference>
<dbReference type="Proteomes" id="UP001362899">
    <property type="component" value="Unassembled WGS sequence"/>
</dbReference>
<evidence type="ECO:0000256" key="3">
    <source>
        <dbReference type="SAM" id="SignalP"/>
    </source>
</evidence>
<dbReference type="AlphaFoldDB" id="A0AAV5RGF3"/>
<feature type="region of interest" description="Disordered" evidence="1">
    <location>
        <begin position="740"/>
        <end position="783"/>
    </location>
</feature>
<dbReference type="EMBL" id="BTGC01000003">
    <property type="protein sequence ID" value="GMM50475.1"/>
    <property type="molecule type" value="Genomic_DNA"/>
</dbReference>
<sequence length="831" mass="87583">MLASLLTSSFFALLTFTNATPELNFAFNAQLPPVAHWGQSYTYTISSDTFISSDGTEITYEASGLPSWLQLSGRTLSGTLEDGSGDSTATFQLTATDGSGSTTSNCTLQLTDQAAPTFSASQLEAVLSSSGPVANSQSAVLTPNKEFEITFPAGFFSTDGNVIGHYAVTSGHSPLPIWLNFDGASGVFSGVAPPVNSEIAQAQNFSILYIISTFNGFESAAAQFSLLLGANVLSMNVTTDHVNATVGKELSYDVPLSEVTLNGQSIQQSDLSSAFASIPSDADSWLSFDNSTYVLSGVPPESASGDSYTVSIDIVDKYQDAVSWDVVIDVASQNNETVFSTSSLPSANATRGGWFEYSLSSYVLNQDVTLQLDGSSPSWLHLSNDNLTISGQVPGNFDSGTVSISAVELSKRALTDKDTSASAHFDIYGSGPIISSSLSASLSASTSANRSSFFSASASVSASLSASRNFSASASASASFSASISASASASASASFSASTVTATRSATRTSQSASASSSGAAVIPPVKKSSSNGVAIGCGVGIPVGLIALAAVFLVFFCRKRRRERRDGLESGPSHGDDNDTSYISEPKPTAKGMDVTPVFRTSTSGESSLYDDALEYPDEGDDGTIGSYDAKKDDKEVEQDDESPQRASTMNFMAMDNTSQGTLAQGSDNEMLPIPEHHSEDEIANEPRESWRYTNTDGRRWQDNRLSNSSLASVRANDPPSVQLANMDYATVPRDASSGILHRVSRSSSSYSGAPSRSESKASNPSIDNEHDLTDDSGYNFKQYLDDDGQLVWRTEEEGGKATLNNVSLDRKPSKVKTPEGKKGEFVFV</sequence>
<protein>
    <submittedName>
        <fullName evidence="5">Axl2 protein</fullName>
    </submittedName>
</protein>
<dbReference type="Gene3D" id="2.60.40.10">
    <property type="entry name" value="Immunoglobulins"/>
    <property type="match status" value="4"/>
</dbReference>
<keyword evidence="2" id="KW-0472">Membrane</keyword>
<dbReference type="SUPFAM" id="SSF49313">
    <property type="entry name" value="Cadherin-like"/>
    <property type="match status" value="4"/>
</dbReference>
<dbReference type="InterPro" id="IPR013783">
    <property type="entry name" value="Ig-like_fold"/>
</dbReference>
<dbReference type="InterPro" id="IPR015919">
    <property type="entry name" value="Cadherin-like_sf"/>
</dbReference>
<evidence type="ECO:0000256" key="2">
    <source>
        <dbReference type="SAM" id="Phobius"/>
    </source>
</evidence>
<name>A0AAV5RGF3_STABA</name>
<feature type="domain" description="Dystroglycan-type cadherin-like" evidence="4">
    <location>
        <begin position="22"/>
        <end position="119"/>
    </location>
</feature>
<dbReference type="SMART" id="SM00736">
    <property type="entry name" value="CADG"/>
    <property type="match status" value="2"/>
</dbReference>
<dbReference type="Pfam" id="PF05345">
    <property type="entry name" value="He_PIG"/>
    <property type="match status" value="2"/>
</dbReference>
<evidence type="ECO:0000313" key="5">
    <source>
        <dbReference type="EMBL" id="GMM50475.1"/>
    </source>
</evidence>
<evidence type="ECO:0000259" key="4">
    <source>
        <dbReference type="SMART" id="SM00736"/>
    </source>
</evidence>
<accession>A0AAV5RGF3</accession>
<evidence type="ECO:0000313" key="6">
    <source>
        <dbReference type="Proteomes" id="UP001362899"/>
    </source>
</evidence>
<dbReference type="GO" id="GO:0016020">
    <property type="term" value="C:membrane"/>
    <property type="evidence" value="ECO:0007669"/>
    <property type="project" value="InterPro"/>
</dbReference>
<feature type="domain" description="Dystroglycan-type cadherin-like" evidence="4">
    <location>
        <begin position="339"/>
        <end position="428"/>
    </location>
</feature>
<comment type="caution">
    <text evidence="5">The sequence shown here is derived from an EMBL/GenBank/DDBJ whole genome shotgun (WGS) entry which is preliminary data.</text>
</comment>
<keyword evidence="3" id="KW-0732">Signal</keyword>
<gene>
    <name evidence="5" type="ORF">DASB73_014330</name>
</gene>
<keyword evidence="2" id="KW-0812">Transmembrane</keyword>
<feature type="compositionally biased region" description="Basic and acidic residues" evidence="1">
    <location>
        <begin position="677"/>
        <end position="691"/>
    </location>
</feature>
<dbReference type="InterPro" id="IPR006644">
    <property type="entry name" value="Cadg"/>
</dbReference>
<feature type="compositionally biased region" description="Polar residues" evidence="1">
    <location>
        <begin position="647"/>
        <end position="670"/>
    </location>
</feature>
<feature type="region of interest" description="Disordered" evidence="1">
    <location>
        <begin position="566"/>
        <end position="691"/>
    </location>
</feature>
<feature type="compositionally biased region" description="Acidic residues" evidence="1">
    <location>
        <begin position="614"/>
        <end position="624"/>
    </location>
</feature>
<feature type="compositionally biased region" description="Basic and acidic residues" evidence="1">
    <location>
        <begin position="811"/>
        <end position="831"/>
    </location>
</feature>
<feature type="compositionally biased region" description="Low complexity" evidence="1">
    <location>
        <begin position="740"/>
        <end position="759"/>
    </location>
</feature>
<feature type="transmembrane region" description="Helical" evidence="2">
    <location>
        <begin position="535"/>
        <end position="558"/>
    </location>
</feature>
<feature type="signal peptide" evidence="3">
    <location>
        <begin position="1"/>
        <end position="19"/>
    </location>
</feature>
<keyword evidence="6" id="KW-1185">Reference proteome</keyword>
<evidence type="ECO:0000256" key="1">
    <source>
        <dbReference type="SAM" id="MobiDB-lite"/>
    </source>
</evidence>
<organism evidence="5 6">
    <name type="scientific">Starmerella bacillaris</name>
    <name type="common">Yeast</name>
    <name type="synonym">Candida zemplinina</name>
    <dbReference type="NCBI Taxonomy" id="1247836"/>
    <lineage>
        <taxon>Eukaryota</taxon>
        <taxon>Fungi</taxon>
        <taxon>Dikarya</taxon>
        <taxon>Ascomycota</taxon>
        <taxon>Saccharomycotina</taxon>
        <taxon>Dipodascomycetes</taxon>
        <taxon>Dipodascales</taxon>
        <taxon>Trichomonascaceae</taxon>
        <taxon>Starmerella</taxon>
    </lineage>
</organism>
<reference evidence="5 6" key="1">
    <citation type="journal article" date="2023" name="Elife">
        <title>Identification of key yeast species and microbe-microbe interactions impacting larval growth of Drosophila in the wild.</title>
        <authorList>
            <person name="Mure A."/>
            <person name="Sugiura Y."/>
            <person name="Maeda R."/>
            <person name="Honda K."/>
            <person name="Sakurai N."/>
            <person name="Takahashi Y."/>
            <person name="Watada M."/>
            <person name="Katoh T."/>
            <person name="Gotoh A."/>
            <person name="Gotoh Y."/>
            <person name="Taniguchi I."/>
            <person name="Nakamura K."/>
            <person name="Hayashi T."/>
            <person name="Katayama T."/>
            <person name="Uemura T."/>
            <person name="Hattori Y."/>
        </authorList>
    </citation>
    <scope>NUCLEOTIDE SEQUENCE [LARGE SCALE GENOMIC DNA]</scope>
    <source>
        <strain evidence="5 6">SB-73</strain>
    </source>
</reference>
<feature type="region of interest" description="Disordered" evidence="1">
    <location>
        <begin position="798"/>
        <end position="831"/>
    </location>
</feature>